<reference evidence="3" key="1">
    <citation type="submission" date="2025-08" db="UniProtKB">
        <authorList>
            <consortium name="RefSeq"/>
        </authorList>
    </citation>
    <scope>IDENTIFICATION</scope>
    <source>
        <tissue evidence="3">Cell line</tissue>
    </source>
</reference>
<gene>
    <name evidence="3" type="primary">LOC112934542</name>
</gene>
<protein>
    <submittedName>
        <fullName evidence="3">Uncharacterized protein</fullName>
    </submittedName>
</protein>
<dbReference type="RefSeq" id="XP_072589566.1">
    <property type="nucleotide sequence ID" value="XM_072733465.1"/>
</dbReference>
<name>A0ABM4YGZ3_VULVU</name>
<evidence type="ECO:0000313" key="2">
    <source>
        <dbReference type="Proteomes" id="UP001652641"/>
    </source>
</evidence>
<dbReference type="GeneID" id="112934542"/>
<feature type="compositionally biased region" description="Low complexity" evidence="1">
    <location>
        <begin position="107"/>
        <end position="116"/>
    </location>
</feature>
<feature type="compositionally biased region" description="Low complexity" evidence="1">
    <location>
        <begin position="123"/>
        <end position="134"/>
    </location>
</feature>
<accession>A0ABM4YGZ3</accession>
<proteinExistence type="predicted"/>
<keyword evidence="2" id="KW-1185">Reference proteome</keyword>
<evidence type="ECO:0000313" key="3">
    <source>
        <dbReference type="RefSeq" id="XP_072589566.1"/>
    </source>
</evidence>
<feature type="compositionally biased region" description="Gly residues" evidence="1">
    <location>
        <begin position="61"/>
        <end position="80"/>
    </location>
</feature>
<organism evidence="2 3">
    <name type="scientific">Vulpes vulpes</name>
    <name type="common">Red fox</name>
    <dbReference type="NCBI Taxonomy" id="9627"/>
    <lineage>
        <taxon>Eukaryota</taxon>
        <taxon>Metazoa</taxon>
        <taxon>Chordata</taxon>
        <taxon>Craniata</taxon>
        <taxon>Vertebrata</taxon>
        <taxon>Euteleostomi</taxon>
        <taxon>Mammalia</taxon>
        <taxon>Eutheria</taxon>
        <taxon>Laurasiatheria</taxon>
        <taxon>Carnivora</taxon>
        <taxon>Caniformia</taxon>
        <taxon>Canidae</taxon>
        <taxon>Vulpes</taxon>
    </lineage>
</organism>
<feature type="region of interest" description="Disordered" evidence="1">
    <location>
        <begin position="1"/>
        <end position="171"/>
    </location>
</feature>
<evidence type="ECO:0000256" key="1">
    <source>
        <dbReference type="SAM" id="MobiDB-lite"/>
    </source>
</evidence>
<sequence length="218" mass="22084">MGWLVGRSPNAPAFCPGHDISPARLAAGAHGPSEAESQEPNFPPGCSEGPRVEPGCPAGVWGEGLQGGRGAAESEPGGGCCKSRTSLGGGRSSNACGRSRCPALLHSGAQSSSRSSCGRRKPSCPSVLCPGGPSSAPPQPPEQPGEQVRAGCQPRARSRPVRSPGSEEYKVVGGARGLWREAGGTAPGPGHLLHGNHGWALGLRRHGHPVGATVPREL</sequence>
<dbReference type="Proteomes" id="UP001652641">
    <property type="component" value="Chromosome 13"/>
</dbReference>